<reference evidence="2 3" key="1">
    <citation type="submission" date="2014-04" db="EMBL/GenBank/DDBJ databases">
        <authorList>
            <consortium name="DOE Joint Genome Institute"/>
            <person name="Kuo A."/>
            <person name="Kohler A."/>
            <person name="Jargeat P."/>
            <person name="Nagy L.G."/>
            <person name="Floudas D."/>
            <person name="Copeland A."/>
            <person name="Barry K.W."/>
            <person name="Cichocki N."/>
            <person name="Veneault-Fourrey C."/>
            <person name="LaButti K."/>
            <person name="Lindquist E.A."/>
            <person name="Lipzen A."/>
            <person name="Lundell T."/>
            <person name="Morin E."/>
            <person name="Murat C."/>
            <person name="Sun H."/>
            <person name="Tunlid A."/>
            <person name="Henrissat B."/>
            <person name="Grigoriev I.V."/>
            <person name="Hibbett D.S."/>
            <person name="Martin F."/>
            <person name="Nordberg H.P."/>
            <person name="Cantor M.N."/>
            <person name="Hua S.X."/>
        </authorList>
    </citation>
    <scope>NUCLEOTIDE SEQUENCE [LARGE SCALE GENOMIC DNA]</scope>
    <source>
        <strain evidence="2 3">Ve08.2h10</strain>
    </source>
</reference>
<keyword evidence="3" id="KW-1185">Reference proteome</keyword>
<dbReference type="HOGENOM" id="CLU_009123_9_0_1"/>
<sequence>MQWGGAEEKAQARTVGNQNAVNWHDGAMKVIESAMEGYWNKSEEATTKSRATRLPMSPLAAGLQRPIESELDRHQQFLIKQASHKGMQTMGWPAELHQYLNDLPPRGLHILTLPRDVTKDMDVVQWWSEHASKYPTLAKIAQDVSAIPASSVPCEQLFSLGGEIASDHQSRLGAEKFEEIQVLKHAWYPTIVDRARVNST</sequence>
<accession>A0A0D0E3Q1</accession>
<dbReference type="GO" id="GO:0046983">
    <property type="term" value="F:protein dimerization activity"/>
    <property type="evidence" value="ECO:0007669"/>
    <property type="project" value="InterPro"/>
</dbReference>
<dbReference type="STRING" id="930991.A0A0D0E3Q1"/>
<dbReference type="Proteomes" id="UP000054538">
    <property type="component" value="Unassembled WGS sequence"/>
</dbReference>
<feature type="domain" description="HAT C-terminal dimerisation" evidence="1">
    <location>
        <begin position="113"/>
        <end position="184"/>
    </location>
</feature>
<dbReference type="SUPFAM" id="SSF53098">
    <property type="entry name" value="Ribonuclease H-like"/>
    <property type="match status" value="1"/>
</dbReference>
<evidence type="ECO:0000313" key="3">
    <source>
        <dbReference type="Proteomes" id="UP000054538"/>
    </source>
</evidence>
<gene>
    <name evidence="2" type="ORF">PAXRUDRAFT_140379</name>
</gene>
<name>A0A0D0E3Q1_9AGAM</name>
<dbReference type="PANTHER" id="PTHR47611:SF1">
    <property type="entry name" value="CCHC-TYPE DOMAIN-CONTAINING PROTEIN"/>
    <property type="match status" value="1"/>
</dbReference>
<proteinExistence type="predicted"/>
<organism evidence="2 3">
    <name type="scientific">Paxillus rubicundulus Ve08.2h10</name>
    <dbReference type="NCBI Taxonomy" id="930991"/>
    <lineage>
        <taxon>Eukaryota</taxon>
        <taxon>Fungi</taxon>
        <taxon>Dikarya</taxon>
        <taxon>Basidiomycota</taxon>
        <taxon>Agaricomycotina</taxon>
        <taxon>Agaricomycetes</taxon>
        <taxon>Agaricomycetidae</taxon>
        <taxon>Boletales</taxon>
        <taxon>Paxilineae</taxon>
        <taxon>Paxillaceae</taxon>
        <taxon>Paxillus</taxon>
    </lineage>
</organism>
<dbReference type="PANTHER" id="PTHR47611">
    <property type="entry name" value="HAT DIMERISATION DOMAIN, C-TERMINAL"/>
    <property type="match status" value="1"/>
</dbReference>
<reference evidence="3" key="2">
    <citation type="submission" date="2015-01" db="EMBL/GenBank/DDBJ databases">
        <title>Evolutionary Origins and Diversification of the Mycorrhizal Mutualists.</title>
        <authorList>
            <consortium name="DOE Joint Genome Institute"/>
            <consortium name="Mycorrhizal Genomics Consortium"/>
            <person name="Kohler A."/>
            <person name="Kuo A."/>
            <person name="Nagy L.G."/>
            <person name="Floudas D."/>
            <person name="Copeland A."/>
            <person name="Barry K.W."/>
            <person name="Cichocki N."/>
            <person name="Veneault-Fourrey C."/>
            <person name="LaButti K."/>
            <person name="Lindquist E.A."/>
            <person name="Lipzen A."/>
            <person name="Lundell T."/>
            <person name="Morin E."/>
            <person name="Murat C."/>
            <person name="Riley R."/>
            <person name="Ohm R."/>
            <person name="Sun H."/>
            <person name="Tunlid A."/>
            <person name="Henrissat B."/>
            <person name="Grigoriev I.V."/>
            <person name="Hibbett D.S."/>
            <person name="Martin F."/>
        </authorList>
    </citation>
    <scope>NUCLEOTIDE SEQUENCE [LARGE SCALE GENOMIC DNA]</scope>
    <source>
        <strain evidence="3">Ve08.2h10</strain>
    </source>
</reference>
<dbReference type="OrthoDB" id="2661839at2759"/>
<dbReference type="Pfam" id="PF05699">
    <property type="entry name" value="Dimer_Tnp_hAT"/>
    <property type="match status" value="1"/>
</dbReference>
<dbReference type="AlphaFoldDB" id="A0A0D0E3Q1"/>
<dbReference type="InterPro" id="IPR012337">
    <property type="entry name" value="RNaseH-like_sf"/>
</dbReference>
<evidence type="ECO:0000259" key="1">
    <source>
        <dbReference type="Pfam" id="PF05699"/>
    </source>
</evidence>
<evidence type="ECO:0000313" key="2">
    <source>
        <dbReference type="EMBL" id="KIK95564.1"/>
    </source>
</evidence>
<dbReference type="InterPro" id="IPR008906">
    <property type="entry name" value="HATC_C_dom"/>
</dbReference>
<dbReference type="EMBL" id="KN825034">
    <property type="protein sequence ID" value="KIK95564.1"/>
    <property type="molecule type" value="Genomic_DNA"/>
</dbReference>
<dbReference type="InParanoid" id="A0A0D0E3Q1"/>
<protein>
    <recommendedName>
        <fullName evidence="1">HAT C-terminal dimerisation domain-containing protein</fullName>
    </recommendedName>
</protein>